<evidence type="ECO:0000256" key="5">
    <source>
        <dbReference type="ARBA" id="ARBA00023163"/>
    </source>
</evidence>
<evidence type="ECO:0000256" key="2">
    <source>
        <dbReference type="ARBA" id="ARBA00023015"/>
    </source>
</evidence>
<proteinExistence type="inferred from homology"/>
<gene>
    <name evidence="8" type="primary">sigD</name>
    <name evidence="8" type="ORF">GORBP_039_01540</name>
</gene>
<dbReference type="Gene3D" id="1.10.10.10">
    <property type="entry name" value="Winged helix-like DNA-binding domain superfamily/Winged helix DNA-binding domain"/>
    <property type="match status" value="1"/>
</dbReference>
<keyword evidence="4" id="KW-0238">DNA-binding</keyword>
<feature type="domain" description="RNA polymerase sigma-70 region 2" evidence="6">
    <location>
        <begin position="65"/>
        <end position="131"/>
    </location>
</feature>
<name>A0ABQ0HQ91_GORRU</name>
<keyword evidence="2" id="KW-0805">Transcription regulation</keyword>
<dbReference type="Proteomes" id="UP000010744">
    <property type="component" value="Unassembled WGS sequence"/>
</dbReference>
<dbReference type="InterPro" id="IPR013324">
    <property type="entry name" value="RNA_pol_sigma_r3/r4-like"/>
</dbReference>
<evidence type="ECO:0000256" key="3">
    <source>
        <dbReference type="ARBA" id="ARBA00023082"/>
    </source>
</evidence>
<comment type="caution">
    <text evidence="8">The sequence shown here is derived from an EMBL/GenBank/DDBJ whole genome shotgun (WGS) entry which is preliminary data.</text>
</comment>
<evidence type="ECO:0000256" key="1">
    <source>
        <dbReference type="ARBA" id="ARBA00010641"/>
    </source>
</evidence>
<dbReference type="InterPro" id="IPR007627">
    <property type="entry name" value="RNA_pol_sigma70_r2"/>
</dbReference>
<protein>
    <submittedName>
        <fullName evidence="8">RNA polymerase ECF-type sigma factor SigD</fullName>
    </submittedName>
</protein>
<dbReference type="CDD" id="cd06171">
    <property type="entry name" value="Sigma70_r4"/>
    <property type="match status" value="1"/>
</dbReference>
<dbReference type="EMBL" id="BAHB01000039">
    <property type="protein sequence ID" value="GAB84443.1"/>
    <property type="molecule type" value="Genomic_DNA"/>
</dbReference>
<evidence type="ECO:0000313" key="9">
    <source>
        <dbReference type="Proteomes" id="UP000010744"/>
    </source>
</evidence>
<dbReference type="Gene3D" id="1.10.1740.10">
    <property type="match status" value="1"/>
</dbReference>
<evidence type="ECO:0000256" key="4">
    <source>
        <dbReference type="ARBA" id="ARBA00023125"/>
    </source>
</evidence>
<organism evidence="8 9">
    <name type="scientific">Gordonia rubripertincta NBRC 101908</name>
    <dbReference type="NCBI Taxonomy" id="1077975"/>
    <lineage>
        <taxon>Bacteria</taxon>
        <taxon>Bacillati</taxon>
        <taxon>Actinomycetota</taxon>
        <taxon>Actinomycetes</taxon>
        <taxon>Mycobacteriales</taxon>
        <taxon>Gordoniaceae</taxon>
        <taxon>Gordonia</taxon>
    </lineage>
</organism>
<comment type="similarity">
    <text evidence="1">Belongs to the sigma-70 factor family. ECF subfamily.</text>
</comment>
<keyword evidence="5" id="KW-0804">Transcription</keyword>
<dbReference type="NCBIfam" id="TIGR02937">
    <property type="entry name" value="sigma70-ECF"/>
    <property type="match status" value="1"/>
</dbReference>
<keyword evidence="9" id="KW-1185">Reference proteome</keyword>
<dbReference type="Pfam" id="PF04542">
    <property type="entry name" value="Sigma70_r2"/>
    <property type="match status" value="1"/>
</dbReference>
<dbReference type="InterPro" id="IPR013249">
    <property type="entry name" value="RNA_pol_sigma70_r4_t2"/>
</dbReference>
<dbReference type="InterPro" id="IPR039425">
    <property type="entry name" value="RNA_pol_sigma-70-like"/>
</dbReference>
<dbReference type="PANTHER" id="PTHR43133:SF58">
    <property type="entry name" value="ECF RNA POLYMERASE SIGMA FACTOR SIGD"/>
    <property type="match status" value="1"/>
</dbReference>
<evidence type="ECO:0000259" key="7">
    <source>
        <dbReference type="Pfam" id="PF08281"/>
    </source>
</evidence>
<dbReference type="InterPro" id="IPR014284">
    <property type="entry name" value="RNA_pol_sigma-70_dom"/>
</dbReference>
<dbReference type="PANTHER" id="PTHR43133">
    <property type="entry name" value="RNA POLYMERASE ECF-TYPE SIGMA FACTO"/>
    <property type="match status" value="1"/>
</dbReference>
<dbReference type="Pfam" id="PF08281">
    <property type="entry name" value="Sigma70_r4_2"/>
    <property type="match status" value="1"/>
</dbReference>
<keyword evidence="3" id="KW-0731">Sigma factor</keyword>
<dbReference type="InterPro" id="IPR036388">
    <property type="entry name" value="WH-like_DNA-bd_sf"/>
</dbReference>
<dbReference type="SUPFAM" id="SSF88659">
    <property type="entry name" value="Sigma3 and sigma4 domains of RNA polymerase sigma factors"/>
    <property type="match status" value="1"/>
</dbReference>
<dbReference type="SUPFAM" id="SSF88946">
    <property type="entry name" value="Sigma2 domain of RNA polymerase sigma factors"/>
    <property type="match status" value="1"/>
</dbReference>
<dbReference type="InterPro" id="IPR013325">
    <property type="entry name" value="RNA_pol_sigma_r2"/>
</dbReference>
<dbReference type="NCBIfam" id="NF007230">
    <property type="entry name" value="PRK09648.1"/>
    <property type="match status" value="1"/>
</dbReference>
<sequence length="227" mass="24766">MRVCLGVDVTFRGVGARNRTGSQTVNRSVTRGFLRAMKLTGGELDDAVRAAGQGDRAALTSVLESVQEPILRYCRGRIGIGERHLFSADDIAQEALMAVMTALPRYRDQGKPFMAFVYGITSHKVADAMRVKSDPVEDVPEVGHVTGGPEQFALDADGSRRMRALLDILPEKQREVLVLRLVVGMSAEETAQMIGSTAGAVRVAQHRALAKLKDELKRTGGHDERRI</sequence>
<reference evidence="8 9" key="1">
    <citation type="submission" date="2012-08" db="EMBL/GenBank/DDBJ databases">
        <title>Whole genome shotgun sequence of Gordonia rubripertincta NBRC 101908.</title>
        <authorList>
            <person name="Takarada H."/>
            <person name="Hosoyama A."/>
            <person name="Tsuchikane K."/>
            <person name="Katsumata H."/>
            <person name="Baba S."/>
            <person name="Ohji S."/>
            <person name="Yamazaki S."/>
            <person name="Fujita N."/>
        </authorList>
    </citation>
    <scope>NUCLEOTIDE SEQUENCE [LARGE SCALE GENOMIC DNA]</scope>
    <source>
        <strain evidence="8 9">NBRC 101908</strain>
    </source>
</reference>
<evidence type="ECO:0000313" key="8">
    <source>
        <dbReference type="EMBL" id="GAB84443.1"/>
    </source>
</evidence>
<accession>A0ABQ0HQ91</accession>
<feature type="domain" description="RNA polymerase sigma factor 70 region 4 type 2" evidence="7">
    <location>
        <begin position="160"/>
        <end position="212"/>
    </location>
</feature>
<evidence type="ECO:0000259" key="6">
    <source>
        <dbReference type="Pfam" id="PF04542"/>
    </source>
</evidence>